<gene>
    <name evidence="3" type="ORF">BDP27DRAFT_1424486</name>
</gene>
<dbReference type="Pfam" id="PF00011">
    <property type="entry name" value="HSP20"/>
    <property type="match status" value="1"/>
</dbReference>
<name>A0A9P5PLV4_9AGAR</name>
<evidence type="ECO:0000256" key="1">
    <source>
        <dbReference type="SAM" id="MobiDB-lite"/>
    </source>
</evidence>
<keyword evidence="4" id="KW-1185">Reference proteome</keyword>
<organism evidence="3 4">
    <name type="scientific">Rhodocollybia butyracea</name>
    <dbReference type="NCBI Taxonomy" id="206335"/>
    <lineage>
        <taxon>Eukaryota</taxon>
        <taxon>Fungi</taxon>
        <taxon>Dikarya</taxon>
        <taxon>Basidiomycota</taxon>
        <taxon>Agaricomycotina</taxon>
        <taxon>Agaricomycetes</taxon>
        <taxon>Agaricomycetidae</taxon>
        <taxon>Agaricales</taxon>
        <taxon>Marasmiineae</taxon>
        <taxon>Omphalotaceae</taxon>
        <taxon>Rhodocollybia</taxon>
    </lineage>
</organism>
<dbReference type="InterPro" id="IPR002068">
    <property type="entry name" value="A-crystallin/Hsp20_dom"/>
</dbReference>
<feature type="domain" description="SHSP" evidence="2">
    <location>
        <begin position="162"/>
        <end position="201"/>
    </location>
</feature>
<evidence type="ECO:0000259" key="2">
    <source>
        <dbReference type="Pfam" id="PF00011"/>
    </source>
</evidence>
<evidence type="ECO:0000313" key="4">
    <source>
        <dbReference type="Proteomes" id="UP000772434"/>
    </source>
</evidence>
<reference evidence="3" key="1">
    <citation type="submission" date="2020-11" db="EMBL/GenBank/DDBJ databases">
        <authorList>
            <consortium name="DOE Joint Genome Institute"/>
            <person name="Ahrendt S."/>
            <person name="Riley R."/>
            <person name="Andreopoulos W."/>
            <person name="Labutti K."/>
            <person name="Pangilinan J."/>
            <person name="Ruiz-Duenas F.J."/>
            <person name="Barrasa J.M."/>
            <person name="Sanchez-Garcia M."/>
            <person name="Camarero S."/>
            <person name="Miyauchi S."/>
            <person name="Serrano A."/>
            <person name="Linde D."/>
            <person name="Babiker R."/>
            <person name="Drula E."/>
            <person name="Ayuso-Fernandez I."/>
            <person name="Pacheco R."/>
            <person name="Padilla G."/>
            <person name="Ferreira P."/>
            <person name="Barriuso J."/>
            <person name="Kellner H."/>
            <person name="Castanera R."/>
            <person name="Alfaro M."/>
            <person name="Ramirez L."/>
            <person name="Pisabarro A.G."/>
            <person name="Kuo A."/>
            <person name="Tritt A."/>
            <person name="Lipzen A."/>
            <person name="He G."/>
            <person name="Yan M."/>
            <person name="Ng V."/>
            <person name="Cullen D."/>
            <person name="Martin F."/>
            <person name="Rosso M.-N."/>
            <person name="Henrissat B."/>
            <person name="Hibbett D."/>
            <person name="Martinez A.T."/>
            <person name="Grigoriev I.V."/>
        </authorList>
    </citation>
    <scope>NUCLEOTIDE SEQUENCE</scope>
    <source>
        <strain evidence="3">AH 40177</strain>
    </source>
</reference>
<dbReference type="OrthoDB" id="1431247at2759"/>
<proteinExistence type="predicted"/>
<evidence type="ECO:0000313" key="3">
    <source>
        <dbReference type="EMBL" id="KAF9065743.1"/>
    </source>
</evidence>
<feature type="region of interest" description="Disordered" evidence="1">
    <location>
        <begin position="119"/>
        <end position="141"/>
    </location>
</feature>
<dbReference type="InterPro" id="IPR008978">
    <property type="entry name" value="HSP20-like_chaperone"/>
</dbReference>
<dbReference type="EMBL" id="JADNRY010000098">
    <property type="protein sequence ID" value="KAF9065743.1"/>
    <property type="molecule type" value="Genomic_DNA"/>
</dbReference>
<comment type="caution">
    <text evidence="3">The sequence shown here is derived from an EMBL/GenBank/DDBJ whole genome shotgun (WGS) entry which is preliminary data.</text>
</comment>
<protein>
    <recommendedName>
        <fullName evidence="2">SHSP domain-containing protein</fullName>
    </recommendedName>
</protein>
<sequence>MSSLQQSAVPPPPYPTLHMVSGSLLPPASAAPSAAFKMLIEHIHAKAQAFYQPRMDCYYDSGSGILRVYIELPGVHQENLHITLVNSSINHGKNIVIWGFTLPLQSYLRGMPISPTSSDSILSPVAQPASSTSGNKNQSDSRLLLQSSAPQLLGLGIPPLYILRERKYGEFFRQLPVPADIKVTNIRTSLDGGVLRLSVALGMPLTQEQINAS</sequence>
<dbReference type="CDD" id="cd06464">
    <property type="entry name" value="ACD_sHsps-like"/>
    <property type="match status" value="1"/>
</dbReference>
<feature type="compositionally biased region" description="Polar residues" evidence="1">
    <location>
        <begin position="128"/>
        <end position="141"/>
    </location>
</feature>
<accession>A0A9P5PLV4</accession>
<dbReference type="Proteomes" id="UP000772434">
    <property type="component" value="Unassembled WGS sequence"/>
</dbReference>
<dbReference type="AlphaFoldDB" id="A0A9P5PLV4"/>
<dbReference type="Gene3D" id="2.60.40.790">
    <property type="match status" value="1"/>
</dbReference>
<dbReference type="SUPFAM" id="SSF49764">
    <property type="entry name" value="HSP20-like chaperones"/>
    <property type="match status" value="1"/>
</dbReference>